<accession>A8RWN5</accession>
<evidence type="ECO:0000313" key="2">
    <source>
        <dbReference type="Proteomes" id="UP000005396"/>
    </source>
</evidence>
<reference evidence="1 2" key="2">
    <citation type="submission" date="2007-09" db="EMBL/GenBank/DDBJ databases">
        <title>Draft genome sequence of Clostridium bolteae (ATCC BAA-613).</title>
        <authorList>
            <person name="Sudarsanam P."/>
            <person name="Ley R."/>
            <person name="Guruge J."/>
            <person name="Turnbaugh P.J."/>
            <person name="Mahowald M."/>
            <person name="Liep D."/>
            <person name="Gordon J."/>
        </authorList>
    </citation>
    <scope>NUCLEOTIDE SEQUENCE [LARGE SCALE GENOMIC DNA]</scope>
    <source>
        <strain evidence="2">ATCC BAA-613 / DSM 15670 / CCUG 46953 / JCM 12243 / WAL 16351</strain>
    </source>
</reference>
<organism evidence="1 2">
    <name type="scientific">Enterocloster bolteae (strain ATCC BAA-613 / DSM 15670 / CCUG 46953 / JCM 12243 / WAL 16351)</name>
    <name type="common">Clostridium bolteae</name>
    <dbReference type="NCBI Taxonomy" id="411902"/>
    <lineage>
        <taxon>Bacteria</taxon>
        <taxon>Bacillati</taxon>
        <taxon>Bacillota</taxon>
        <taxon>Clostridia</taxon>
        <taxon>Lachnospirales</taxon>
        <taxon>Lachnospiraceae</taxon>
        <taxon>Enterocloster</taxon>
    </lineage>
</organism>
<dbReference type="EMBL" id="ABCC02000037">
    <property type="protein sequence ID" value="EDP14951.1"/>
    <property type="molecule type" value="Genomic_DNA"/>
</dbReference>
<gene>
    <name evidence="1" type="ORF">CLOBOL_04643</name>
</gene>
<dbReference type="Proteomes" id="UP000005396">
    <property type="component" value="Unassembled WGS sequence"/>
</dbReference>
<proteinExistence type="predicted"/>
<dbReference type="PaxDb" id="411902-CLOBOL_04643"/>
<dbReference type="AlphaFoldDB" id="A8RWN5"/>
<name>A8RWN5_ENTBW</name>
<evidence type="ECO:0000313" key="1">
    <source>
        <dbReference type="EMBL" id="EDP14951.1"/>
    </source>
</evidence>
<dbReference type="HOGENOM" id="CLU_106615_0_0_9"/>
<dbReference type="eggNOG" id="ENOG502ZB4V">
    <property type="taxonomic scope" value="Bacteria"/>
</dbReference>
<protein>
    <submittedName>
        <fullName evidence="1">Uncharacterized protein</fullName>
    </submittedName>
</protein>
<comment type="caution">
    <text evidence="1">The sequence shown here is derived from an EMBL/GenBank/DDBJ whole genome shotgun (WGS) entry which is preliminary data.</text>
</comment>
<reference evidence="1 2" key="1">
    <citation type="submission" date="2007-08" db="EMBL/GenBank/DDBJ databases">
        <authorList>
            <person name="Fulton L."/>
            <person name="Clifton S."/>
            <person name="Fulton B."/>
            <person name="Xu J."/>
            <person name="Minx P."/>
            <person name="Pepin K.H."/>
            <person name="Johnson M."/>
            <person name="Thiruvilangam P."/>
            <person name="Bhonagiri V."/>
            <person name="Nash W.E."/>
            <person name="Mardis E.R."/>
            <person name="Wilson R.K."/>
        </authorList>
    </citation>
    <scope>NUCLEOTIDE SEQUENCE [LARGE SCALE GENOMIC DNA]</scope>
    <source>
        <strain evidence="2">ATCC BAA-613 / DSM 15670 / CCUG 46953 / JCM 12243 / WAL 16351</strain>
    </source>
</reference>
<sequence>MQKLGLIPERRIFMERRQINSLSGIDIPSLGIEDIRFMYGTGISEPDGFGRQKKRSLRNGVQTQIGDIREDLWYQLAEQVIGLHGETWLLEALEVWCREEMHYPRYGFDLHKEALELHSHRIFDSEGWIDYIAFNRRFRPEVVEGRRFPRIRVGCCDREISEATEEMLERRDVAPCPKCGAFRSYEVIERPE</sequence>